<name>A0ABD3UFY7_SINWO</name>
<dbReference type="EMBL" id="JBJQND010000016">
    <property type="protein sequence ID" value="KAL3848451.1"/>
    <property type="molecule type" value="Genomic_DNA"/>
</dbReference>
<keyword evidence="2" id="KW-1185">Reference proteome</keyword>
<comment type="caution">
    <text evidence="1">The sequence shown here is derived from an EMBL/GenBank/DDBJ whole genome shotgun (WGS) entry which is preliminary data.</text>
</comment>
<sequence>MVSTAPRSAWEVTWVCNNRFEIKPWRRTHTYFCEKGLWRIGDFLHCIKSVRCLYSAAPVNGEILIPESKSSDFLRRMIVLESHAIADLLVSVLQK</sequence>
<accession>A0ABD3UFY7</accession>
<evidence type="ECO:0000313" key="1">
    <source>
        <dbReference type="EMBL" id="KAL3848451.1"/>
    </source>
</evidence>
<reference evidence="1 2" key="1">
    <citation type="submission" date="2024-11" db="EMBL/GenBank/DDBJ databases">
        <title>Chromosome-level genome assembly of the freshwater bivalve Anodonta woodiana.</title>
        <authorList>
            <person name="Chen X."/>
        </authorList>
    </citation>
    <scope>NUCLEOTIDE SEQUENCE [LARGE SCALE GENOMIC DNA]</scope>
    <source>
        <strain evidence="1">MN2024</strain>
        <tissue evidence="1">Gills</tissue>
    </source>
</reference>
<gene>
    <name evidence="1" type="ORF">ACJMK2_019308</name>
</gene>
<protein>
    <submittedName>
        <fullName evidence="1">Uncharacterized protein</fullName>
    </submittedName>
</protein>
<dbReference type="AlphaFoldDB" id="A0ABD3UFY7"/>
<organism evidence="1 2">
    <name type="scientific">Sinanodonta woodiana</name>
    <name type="common">Chinese pond mussel</name>
    <name type="synonym">Anodonta woodiana</name>
    <dbReference type="NCBI Taxonomy" id="1069815"/>
    <lineage>
        <taxon>Eukaryota</taxon>
        <taxon>Metazoa</taxon>
        <taxon>Spiralia</taxon>
        <taxon>Lophotrochozoa</taxon>
        <taxon>Mollusca</taxon>
        <taxon>Bivalvia</taxon>
        <taxon>Autobranchia</taxon>
        <taxon>Heteroconchia</taxon>
        <taxon>Palaeoheterodonta</taxon>
        <taxon>Unionida</taxon>
        <taxon>Unionoidea</taxon>
        <taxon>Unionidae</taxon>
        <taxon>Unioninae</taxon>
        <taxon>Sinanodonta</taxon>
    </lineage>
</organism>
<evidence type="ECO:0000313" key="2">
    <source>
        <dbReference type="Proteomes" id="UP001634394"/>
    </source>
</evidence>
<dbReference type="Proteomes" id="UP001634394">
    <property type="component" value="Unassembled WGS sequence"/>
</dbReference>
<proteinExistence type="predicted"/>